<feature type="transmembrane region" description="Helical" evidence="1">
    <location>
        <begin position="71"/>
        <end position="91"/>
    </location>
</feature>
<feature type="transmembrane region" description="Helical" evidence="1">
    <location>
        <begin position="242"/>
        <end position="262"/>
    </location>
</feature>
<reference evidence="3" key="1">
    <citation type="journal article" date="2018" name="Front. Microbiol.">
        <title>Genome-Based Analysis Reveals the Taxonomy and Diversity of the Family Idiomarinaceae.</title>
        <authorList>
            <person name="Liu Y."/>
            <person name="Lai Q."/>
            <person name="Shao Z."/>
        </authorList>
    </citation>
    <scope>NUCLEOTIDE SEQUENCE [LARGE SCALE GENOMIC DNA]</scope>
    <source>
        <strain evidence="3">SW15</strain>
    </source>
</reference>
<feature type="transmembrane region" description="Helical" evidence="1">
    <location>
        <begin position="211"/>
        <end position="230"/>
    </location>
</feature>
<evidence type="ECO:0008006" key="4">
    <source>
        <dbReference type="Google" id="ProtNLM"/>
    </source>
</evidence>
<dbReference type="OrthoDB" id="9770600at2"/>
<dbReference type="Proteomes" id="UP000286678">
    <property type="component" value="Unassembled WGS sequence"/>
</dbReference>
<feature type="transmembrane region" description="Helical" evidence="1">
    <location>
        <begin position="154"/>
        <end position="174"/>
    </location>
</feature>
<keyword evidence="1" id="KW-0472">Membrane</keyword>
<evidence type="ECO:0000313" key="3">
    <source>
        <dbReference type="Proteomes" id="UP000286678"/>
    </source>
</evidence>
<evidence type="ECO:0000256" key="1">
    <source>
        <dbReference type="SAM" id="Phobius"/>
    </source>
</evidence>
<gene>
    <name evidence="2" type="ORF">CWE21_12645</name>
</gene>
<protein>
    <recommendedName>
        <fullName evidence="4">DUF2157 domain-containing protein</fullName>
    </recommendedName>
</protein>
<accession>A0A432XBG5</accession>
<evidence type="ECO:0000313" key="2">
    <source>
        <dbReference type="EMBL" id="RUO45982.1"/>
    </source>
</evidence>
<feature type="transmembrane region" description="Helical" evidence="1">
    <location>
        <begin position="180"/>
        <end position="199"/>
    </location>
</feature>
<proteinExistence type="predicted"/>
<keyword evidence="1" id="KW-0812">Transmembrane</keyword>
<feature type="transmembrane region" description="Helical" evidence="1">
    <location>
        <begin position="42"/>
        <end position="65"/>
    </location>
</feature>
<sequence length="334" mass="36232">MYSDDDLRSAVTAGVISDKDANALRDYVERQRATQFQDEEHFRLVSGFNDIFVVIAAVLALAALWSLGNLIAPWLGGGAVAVASWLLAEYFTRKRRMALPSIVLLFACLGGVFGGVFMSLLAIWPESPLAPLLAFLPTTLVACAHWFRFRVPITLAAGAATTVGLIVSLLAWAFAFSDGLLKMTLFIAGVVVFAIALYWDRSDLERQTRRSDVAFWLHLLAAPLLVHPIFVTLADSNMEVGLVQALVTILVYLVLAGVSLVIDRRALMVSALSYVIYVFSALLNSYGLVSVSTALIGLVVGSGLLLLAVFWHPLRSWLLATLPQRLAAGVPATR</sequence>
<keyword evidence="1" id="KW-1133">Transmembrane helix</keyword>
<feature type="transmembrane region" description="Helical" evidence="1">
    <location>
        <begin position="103"/>
        <end position="123"/>
    </location>
</feature>
<dbReference type="EMBL" id="PIPT01000011">
    <property type="protein sequence ID" value="RUO45982.1"/>
    <property type="molecule type" value="Genomic_DNA"/>
</dbReference>
<organism evidence="2 3">
    <name type="scientific">Pseudidiomarina aquimaris</name>
    <dbReference type="NCBI Taxonomy" id="641841"/>
    <lineage>
        <taxon>Bacteria</taxon>
        <taxon>Pseudomonadati</taxon>
        <taxon>Pseudomonadota</taxon>
        <taxon>Gammaproteobacteria</taxon>
        <taxon>Alteromonadales</taxon>
        <taxon>Idiomarinaceae</taxon>
        <taxon>Pseudidiomarina</taxon>
    </lineage>
</organism>
<feature type="transmembrane region" description="Helical" evidence="1">
    <location>
        <begin position="129"/>
        <end position="147"/>
    </location>
</feature>
<feature type="transmembrane region" description="Helical" evidence="1">
    <location>
        <begin position="269"/>
        <end position="289"/>
    </location>
</feature>
<dbReference type="AlphaFoldDB" id="A0A432XBG5"/>
<name>A0A432XBG5_9GAMM</name>
<dbReference type="RefSeq" id="WP_126834799.1">
    <property type="nucleotide sequence ID" value="NZ_JBLXIO010000020.1"/>
</dbReference>
<comment type="caution">
    <text evidence="2">The sequence shown here is derived from an EMBL/GenBank/DDBJ whole genome shotgun (WGS) entry which is preliminary data.</text>
</comment>
<feature type="transmembrane region" description="Helical" evidence="1">
    <location>
        <begin position="295"/>
        <end position="314"/>
    </location>
</feature>
<keyword evidence="3" id="KW-1185">Reference proteome</keyword>